<feature type="transmembrane region" description="Helical" evidence="7">
    <location>
        <begin position="373"/>
        <end position="398"/>
    </location>
</feature>
<evidence type="ECO:0000313" key="9">
    <source>
        <dbReference type="Proteomes" id="UP000315017"/>
    </source>
</evidence>
<dbReference type="RefSeq" id="WP_145100901.1">
    <property type="nucleotide sequence ID" value="NZ_CP036274.1"/>
</dbReference>
<dbReference type="PANTHER" id="PTHR33567">
    <property type="entry name" value="CHROMATE ION TRANSPORTER (EUROFUNG)"/>
    <property type="match status" value="1"/>
</dbReference>
<dbReference type="GO" id="GO:0015109">
    <property type="term" value="F:chromate transmembrane transporter activity"/>
    <property type="evidence" value="ECO:0007669"/>
    <property type="project" value="InterPro"/>
</dbReference>
<feature type="transmembrane region" description="Helical" evidence="7">
    <location>
        <begin position="119"/>
        <end position="138"/>
    </location>
</feature>
<keyword evidence="9" id="KW-1185">Reference proteome</keyword>
<keyword evidence="5 7" id="KW-1133">Transmembrane helix</keyword>
<protein>
    <submittedName>
        <fullName evidence="8">Chromate transport protein</fullName>
    </submittedName>
</protein>
<organism evidence="8 9">
    <name type="scientific">Anatilimnocola aggregata</name>
    <dbReference type="NCBI Taxonomy" id="2528021"/>
    <lineage>
        <taxon>Bacteria</taxon>
        <taxon>Pseudomonadati</taxon>
        <taxon>Planctomycetota</taxon>
        <taxon>Planctomycetia</taxon>
        <taxon>Pirellulales</taxon>
        <taxon>Pirellulaceae</taxon>
        <taxon>Anatilimnocola</taxon>
    </lineage>
</organism>
<gene>
    <name evidence="8" type="primary">chrA1</name>
    <name evidence="8" type="ORF">ETAA8_49960</name>
</gene>
<sequence length="470" mass="51096">MHEIAAELPRKRVTYWQAFPTWLRIAGLSFGGPTAQIAVMHRILVDEKKWVGESRFLHALNFCMLLPGPEAQQLATYIGWLMHGTRGALTAGLLFILPGFVSILALSIVYVLYQQVPAVDAVFFGLKAAILAVVLQAVMRIGSRVLKTRAMLTVAIVAFLAIFFLHVPFPLVILAAGVAGLIGHRLAPLWFPTLQPHAKQGTEKVSDLKIEPGEQVNPQVVAVRATWSRTLFVAAVWLAIWWLPIGLVALIFGSDSVITVQGVFFSKAALVTFGGAYSVLTYIAQEAVHRYGWLKPAEMLDGLGLAETTPGPLIMVVQFVAFLGAYHNPGEHLSPLAAGILGSVVTVWATFAPCFLYILTGAPWIETLRRSQVLSAGLAVVTAAVVGVVLNLAIWLAVHTVFRTVHESSLPLFGFKLHWLTPEWHTLSFGTLLCMSVAMVLIFAIKRSVLVSLAITVGVGLVWYAVLGTR</sequence>
<dbReference type="InterPro" id="IPR003370">
    <property type="entry name" value="Chromate_transpt"/>
</dbReference>
<dbReference type="GO" id="GO:0005886">
    <property type="term" value="C:plasma membrane"/>
    <property type="evidence" value="ECO:0007669"/>
    <property type="project" value="UniProtKB-SubCell"/>
</dbReference>
<feature type="transmembrane region" description="Helical" evidence="7">
    <location>
        <begin position="150"/>
        <end position="167"/>
    </location>
</feature>
<dbReference type="InterPro" id="IPR014047">
    <property type="entry name" value="Chr_Tranpt_l_chain"/>
</dbReference>
<feature type="transmembrane region" description="Helical" evidence="7">
    <location>
        <begin position="231"/>
        <end position="252"/>
    </location>
</feature>
<name>A0A517YI20_9BACT</name>
<evidence type="ECO:0000256" key="7">
    <source>
        <dbReference type="SAM" id="Phobius"/>
    </source>
</evidence>
<dbReference type="NCBIfam" id="TIGR00937">
    <property type="entry name" value="2A51"/>
    <property type="match status" value="1"/>
</dbReference>
<dbReference type="EMBL" id="CP036274">
    <property type="protein sequence ID" value="QDU29880.1"/>
    <property type="molecule type" value="Genomic_DNA"/>
</dbReference>
<keyword evidence="4 7" id="KW-0812">Transmembrane</keyword>
<feature type="transmembrane region" description="Helical" evidence="7">
    <location>
        <begin position="88"/>
        <end position="113"/>
    </location>
</feature>
<keyword evidence="6 7" id="KW-0472">Membrane</keyword>
<feature type="transmembrane region" description="Helical" evidence="7">
    <location>
        <begin position="338"/>
        <end position="361"/>
    </location>
</feature>
<evidence type="ECO:0000256" key="3">
    <source>
        <dbReference type="ARBA" id="ARBA00022475"/>
    </source>
</evidence>
<feature type="transmembrane region" description="Helical" evidence="7">
    <location>
        <begin position="424"/>
        <end position="444"/>
    </location>
</feature>
<comment type="subcellular location">
    <subcellularLocation>
        <location evidence="1">Cell membrane</location>
        <topology evidence="1">Multi-pass membrane protein</topology>
    </subcellularLocation>
</comment>
<dbReference type="Pfam" id="PF02417">
    <property type="entry name" value="Chromate_transp"/>
    <property type="match status" value="2"/>
</dbReference>
<comment type="similarity">
    <text evidence="2">Belongs to the chromate ion transporter (CHR) (TC 2.A.51) family.</text>
</comment>
<feature type="transmembrane region" description="Helical" evidence="7">
    <location>
        <begin position="449"/>
        <end position="467"/>
    </location>
</feature>
<proteinExistence type="inferred from homology"/>
<evidence type="ECO:0000256" key="6">
    <source>
        <dbReference type="ARBA" id="ARBA00023136"/>
    </source>
</evidence>
<feature type="transmembrane region" description="Helical" evidence="7">
    <location>
        <begin position="264"/>
        <end position="284"/>
    </location>
</feature>
<accession>A0A517YI20</accession>
<dbReference type="AlphaFoldDB" id="A0A517YI20"/>
<keyword evidence="3" id="KW-1003">Cell membrane</keyword>
<feature type="transmembrane region" description="Helical" evidence="7">
    <location>
        <begin position="305"/>
        <end position="326"/>
    </location>
</feature>
<evidence type="ECO:0000256" key="5">
    <source>
        <dbReference type="ARBA" id="ARBA00022989"/>
    </source>
</evidence>
<evidence type="ECO:0000256" key="1">
    <source>
        <dbReference type="ARBA" id="ARBA00004651"/>
    </source>
</evidence>
<dbReference type="PANTHER" id="PTHR33567:SF3">
    <property type="entry name" value="CHROMATE ION TRANSPORTER (EUROFUNG)"/>
    <property type="match status" value="1"/>
</dbReference>
<dbReference type="KEGG" id="aagg:ETAA8_49960"/>
<dbReference type="PIRSF" id="PIRSF004810">
    <property type="entry name" value="ChrA"/>
    <property type="match status" value="1"/>
</dbReference>
<dbReference type="OrthoDB" id="9788907at2"/>
<evidence type="ECO:0000256" key="2">
    <source>
        <dbReference type="ARBA" id="ARBA00005262"/>
    </source>
</evidence>
<reference evidence="8 9" key="1">
    <citation type="submission" date="2019-02" db="EMBL/GenBank/DDBJ databases">
        <title>Deep-cultivation of Planctomycetes and their phenomic and genomic characterization uncovers novel biology.</title>
        <authorList>
            <person name="Wiegand S."/>
            <person name="Jogler M."/>
            <person name="Boedeker C."/>
            <person name="Pinto D."/>
            <person name="Vollmers J."/>
            <person name="Rivas-Marin E."/>
            <person name="Kohn T."/>
            <person name="Peeters S.H."/>
            <person name="Heuer A."/>
            <person name="Rast P."/>
            <person name="Oberbeckmann S."/>
            <person name="Bunk B."/>
            <person name="Jeske O."/>
            <person name="Meyerdierks A."/>
            <person name="Storesund J.E."/>
            <person name="Kallscheuer N."/>
            <person name="Luecker S."/>
            <person name="Lage O.M."/>
            <person name="Pohl T."/>
            <person name="Merkel B.J."/>
            <person name="Hornburger P."/>
            <person name="Mueller R.-W."/>
            <person name="Bruemmer F."/>
            <person name="Labrenz M."/>
            <person name="Spormann A.M."/>
            <person name="Op den Camp H."/>
            <person name="Overmann J."/>
            <person name="Amann R."/>
            <person name="Jetten M.S.M."/>
            <person name="Mascher T."/>
            <person name="Medema M.H."/>
            <person name="Devos D.P."/>
            <person name="Kaster A.-K."/>
            <person name="Ovreas L."/>
            <person name="Rohde M."/>
            <person name="Galperin M.Y."/>
            <person name="Jogler C."/>
        </authorList>
    </citation>
    <scope>NUCLEOTIDE SEQUENCE [LARGE SCALE GENOMIC DNA]</scope>
    <source>
        <strain evidence="8 9">ETA_A8</strain>
    </source>
</reference>
<dbReference type="Proteomes" id="UP000315017">
    <property type="component" value="Chromosome"/>
</dbReference>
<evidence type="ECO:0000313" key="8">
    <source>
        <dbReference type="EMBL" id="QDU29880.1"/>
    </source>
</evidence>
<evidence type="ECO:0000256" key="4">
    <source>
        <dbReference type="ARBA" id="ARBA00022692"/>
    </source>
</evidence>